<evidence type="ECO:0008006" key="4">
    <source>
        <dbReference type="Google" id="ProtNLM"/>
    </source>
</evidence>
<keyword evidence="3" id="KW-1185">Reference proteome</keyword>
<evidence type="ECO:0000256" key="1">
    <source>
        <dbReference type="SAM" id="MobiDB-lite"/>
    </source>
</evidence>
<dbReference type="EMBL" id="CAJHNH020000228">
    <property type="protein sequence ID" value="CAG5116278.1"/>
    <property type="molecule type" value="Genomic_DNA"/>
</dbReference>
<gene>
    <name evidence="2" type="ORF">CUNI_LOCUS1836</name>
</gene>
<dbReference type="OrthoDB" id="10028873at2759"/>
<dbReference type="AlphaFoldDB" id="A0A8S3YIU0"/>
<evidence type="ECO:0000313" key="2">
    <source>
        <dbReference type="EMBL" id="CAG5116278.1"/>
    </source>
</evidence>
<feature type="region of interest" description="Disordered" evidence="1">
    <location>
        <begin position="537"/>
        <end position="556"/>
    </location>
</feature>
<accession>A0A8S3YIU0</accession>
<dbReference type="SUPFAM" id="SSF109993">
    <property type="entry name" value="VPS9 domain"/>
    <property type="match status" value="1"/>
</dbReference>
<comment type="caution">
    <text evidence="2">The sequence shown here is derived from an EMBL/GenBank/DDBJ whole genome shotgun (WGS) entry which is preliminary data.</text>
</comment>
<organism evidence="2 3">
    <name type="scientific">Candidula unifasciata</name>
    <dbReference type="NCBI Taxonomy" id="100452"/>
    <lineage>
        <taxon>Eukaryota</taxon>
        <taxon>Metazoa</taxon>
        <taxon>Spiralia</taxon>
        <taxon>Lophotrochozoa</taxon>
        <taxon>Mollusca</taxon>
        <taxon>Gastropoda</taxon>
        <taxon>Heterobranchia</taxon>
        <taxon>Euthyneura</taxon>
        <taxon>Panpulmonata</taxon>
        <taxon>Eupulmonata</taxon>
        <taxon>Stylommatophora</taxon>
        <taxon>Helicina</taxon>
        <taxon>Helicoidea</taxon>
        <taxon>Geomitridae</taxon>
        <taxon>Candidula</taxon>
    </lineage>
</organism>
<proteinExistence type="predicted"/>
<reference evidence="2" key="1">
    <citation type="submission" date="2021-04" db="EMBL/GenBank/DDBJ databases">
        <authorList>
            <consortium name="Molecular Ecology Group"/>
        </authorList>
    </citation>
    <scope>NUCLEOTIDE SEQUENCE</scope>
</reference>
<protein>
    <recommendedName>
        <fullName evidence="4">VPS9 domain-containing protein</fullName>
    </recommendedName>
</protein>
<name>A0A8S3YIU0_9EUPU</name>
<evidence type="ECO:0000313" key="3">
    <source>
        <dbReference type="Proteomes" id="UP000678393"/>
    </source>
</evidence>
<dbReference type="Proteomes" id="UP000678393">
    <property type="component" value="Unassembled WGS sequence"/>
</dbReference>
<sequence>MKVHIRLDGRVEVVDGVSVDATCLPLVSGARPYDSAAKDSSPLVQQSALWFKTLAVTALYIDCSRRLIYWTPGCTADIQDVQLRASPAPVSGSQDFIPCCARPLFQDNSVYDFDASLKEMMLKCFGTTQKFRRKFMSVDEFHKTIARLLHIYILPSIHFTRDDIASLLQVKCQIEERLVKIEEDIKAKAIVKENVKICLDKMLNKLLCEENFDSEHYLRTCDRDFLTAVLKVVECNVAALNTDLSAIQNMVNWVRDHPGHGQKLADLKARRDQIFADVDQRIQVRETIKNVAFRRDLSKRKNKCKVTKSCVHNMFTEVVKQLELQESSMQELGDGKVSICAAREAVLYALSNLADSNQPSASSLQSEPDKLASFSVDDSQTDRSNCWLPLAAQVATTLENKKSVAYMCHEYGCQKLSSQTVHILKDFLPAKIAQESIHSSWTQTQSIHSSRAQTQSIQPHVVDVQPCDQHQETLCDDLSCQFSLSLSEVTMRQPKLVSQAGYKREAIYLSKSSKWWTNVFHQPDICDADMTGMSCDSGLSQESIQSSGTPTQSIQPSMVDVQPCDELDKTSYDDVNCQFGLSLSEVPMRQPKLVIQAGHKQEAMFLQEDKDQWKSSFHQPDICGIQLSQTERVCCAPRDDRPEDYIMVSGYRGTISSNDVFTETESSVEVQQSPGRQMTLSGFMDAVEELKGQIQAHLTEVIDLLGQETSESDDLTLKEQQEILWKSYDRFFSQELYSQLWNLYTIGLTPGIRLAYAELRNLSVLEILKGDRLLTLFFGPSVLRGRASPIPIPRPSKYTTAVNVTHDFDDFSFGVGRCNVIEMEASQHRDQAVRTESSGSVTHSIDEGFYQASGSFSSSLRSTLSSDSLNENADEMWEYTFGPRKVEDKLGSVLSPFMKFVGVCLNVECFSEKIRYITKAIEGLNDSISVLFGSDFQSTCDDIISMLVLALCNIPENMFVSLYVDLRLLMDVLPDFFFGSRWDFHLVSLYSAYNYLFTLKISDHIIHKF</sequence>
<dbReference type="InterPro" id="IPR037191">
    <property type="entry name" value="VPS9_dom_sf"/>
</dbReference>